<sequence>MLTCPKSTTQGSVVEPSEYTSRCALIREERGKRSLKRKLEEMAWSQICTTFADETEAVRAREEAKKVANTGPLKARPPSFDYRYRAGATVSVLPLGESLETLTEKLLLSATSKTDDSLIKLWESENRADLEEWESVERYRMTQTMQSILAAECEYERAVRERALQRALSGTTVLDWTSYPRYEGSSIVS</sequence>
<dbReference type="OrthoDB" id="261736at2759"/>
<accession>A0A836L0Q5</accession>
<comment type="caution">
    <text evidence="1">The sequence shown here is derived from an EMBL/GenBank/DDBJ whole genome shotgun (WGS) entry which is preliminary data.</text>
</comment>
<dbReference type="KEGG" id="phet:94287924"/>
<name>A0A836L0Q5_9TRYP</name>
<organism evidence="1 2">
    <name type="scientific">Porcisia hertigi</name>
    <dbReference type="NCBI Taxonomy" id="2761500"/>
    <lineage>
        <taxon>Eukaryota</taxon>
        <taxon>Discoba</taxon>
        <taxon>Euglenozoa</taxon>
        <taxon>Kinetoplastea</taxon>
        <taxon>Metakinetoplastina</taxon>
        <taxon>Trypanosomatida</taxon>
        <taxon>Trypanosomatidae</taxon>
        <taxon>Leishmaniinae</taxon>
        <taxon>Porcisia</taxon>
    </lineage>
</organism>
<proteinExistence type="predicted"/>
<dbReference type="AlphaFoldDB" id="A0A836L0Q5"/>
<evidence type="ECO:0000313" key="2">
    <source>
        <dbReference type="Proteomes" id="UP000674318"/>
    </source>
</evidence>
<dbReference type="Proteomes" id="UP000674318">
    <property type="component" value="Unassembled WGS sequence"/>
</dbReference>
<dbReference type="GeneID" id="94287924"/>
<gene>
    <name evidence="1" type="ORF">JKF63_01801</name>
</gene>
<dbReference type="EMBL" id="JAFJZO010000034">
    <property type="protein sequence ID" value="KAG5493969.1"/>
    <property type="molecule type" value="Genomic_DNA"/>
</dbReference>
<evidence type="ECO:0000313" key="1">
    <source>
        <dbReference type="EMBL" id="KAG5493969.1"/>
    </source>
</evidence>
<reference evidence="1 2" key="1">
    <citation type="submission" date="2021-02" db="EMBL/GenBank/DDBJ databases">
        <title>Porcisia hertigi Genome sequencing and assembly.</title>
        <authorList>
            <person name="Almutairi H."/>
            <person name="Gatherer D."/>
        </authorList>
    </citation>
    <scope>NUCLEOTIDE SEQUENCE [LARGE SCALE GENOMIC DNA]</scope>
    <source>
        <strain evidence="1 2">C119</strain>
    </source>
</reference>
<protein>
    <submittedName>
        <fullName evidence="1">Uncharacterized protein</fullName>
    </submittedName>
</protein>
<dbReference type="RefSeq" id="XP_067754004.1">
    <property type="nucleotide sequence ID" value="XM_067897847.1"/>
</dbReference>
<keyword evidence="2" id="KW-1185">Reference proteome</keyword>